<proteinExistence type="predicted"/>
<evidence type="ECO:0000256" key="1">
    <source>
        <dbReference type="ARBA" id="ARBA00022448"/>
    </source>
</evidence>
<evidence type="ECO:0000313" key="2">
    <source>
        <dbReference type="EMBL" id="PIU24376.1"/>
    </source>
</evidence>
<keyword evidence="1" id="KW-0813">Transport</keyword>
<dbReference type="InterPro" id="IPR050166">
    <property type="entry name" value="ABC_transporter_ATP-bind"/>
</dbReference>
<dbReference type="PANTHER" id="PTHR42788:SF13">
    <property type="entry name" value="ALIPHATIC SULFONATES IMPORT ATP-BINDING PROTEIN SSUB"/>
    <property type="match status" value="1"/>
</dbReference>
<dbReference type="InterPro" id="IPR027417">
    <property type="entry name" value="P-loop_NTPase"/>
</dbReference>
<comment type="caution">
    <text evidence="2">The sequence shown here is derived from an EMBL/GenBank/DDBJ whole genome shotgun (WGS) entry which is preliminary data.</text>
</comment>
<evidence type="ECO:0000313" key="3">
    <source>
        <dbReference type="Proteomes" id="UP000229896"/>
    </source>
</evidence>
<gene>
    <name evidence="2" type="ORF">COT12_01365</name>
</gene>
<protein>
    <submittedName>
        <fullName evidence="2">Uncharacterized protein</fullName>
    </submittedName>
</protein>
<dbReference type="Gene3D" id="3.40.50.300">
    <property type="entry name" value="P-loop containing nucleotide triphosphate hydrolases"/>
    <property type="match status" value="1"/>
</dbReference>
<dbReference type="AlphaFoldDB" id="A0A2M6YCE8"/>
<dbReference type="PANTHER" id="PTHR42788">
    <property type="entry name" value="TAURINE IMPORT ATP-BINDING PROTEIN-RELATED"/>
    <property type="match status" value="1"/>
</dbReference>
<dbReference type="Proteomes" id="UP000229896">
    <property type="component" value="Unassembled WGS sequence"/>
</dbReference>
<accession>A0A2M6YCE8</accession>
<organism evidence="2 3">
    <name type="scientific">Candidatus Berkelbacteria bacterium CG08_land_8_20_14_0_20_39_8</name>
    <dbReference type="NCBI Taxonomy" id="1974511"/>
    <lineage>
        <taxon>Bacteria</taxon>
        <taxon>Candidatus Berkelbacteria</taxon>
    </lineage>
</organism>
<dbReference type="EMBL" id="PEXI01000046">
    <property type="protein sequence ID" value="PIU24376.1"/>
    <property type="molecule type" value="Genomic_DNA"/>
</dbReference>
<name>A0A2M6YCE8_9BACT</name>
<reference evidence="3" key="1">
    <citation type="submission" date="2017-09" db="EMBL/GenBank/DDBJ databases">
        <title>Depth-based differentiation of microbial function through sediment-hosted aquifers and enrichment of novel symbionts in the deep terrestrial subsurface.</title>
        <authorList>
            <person name="Probst A.J."/>
            <person name="Ladd B."/>
            <person name="Jarett J.K."/>
            <person name="Geller-Mcgrath D.E."/>
            <person name="Sieber C.M.K."/>
            <person name="Emerson J.B."/>
            <person name="Anantharaman K."/>
            <person name="Thomas B.C."/>
            <person name="Malmstrom R."/>
            <person name="Stieglmeier M."/>
            <person name="Klingl A."/>
            <person name="Woyke T."/>
            <person name="Ryan C.M."/>
            <person name="Banfield J.F."/>
        </authorList>
    </citation>
    <scope>NUCLEOTIDE SEQUENCE [LARGE SCALE GENOMIC DNA]</scope>
</reference>
<sequence>MAVNPDILFLDEPFSALDIFTAKKLRADLLSIWRERELTVVMVSHLVEEAVELADKIIVMSVSPGKIKKIISNNLSRPRNLRSDNFYRSVDEIEAAIHS</sequence>
<dbReference type="SUPFAM" id="SSF52540">
    <property type="entry name" value="P-loop containing nucleoside triphosphate hydrolases"/>
    <property type="match status" value="1"/>
</dbReference>